<evidence type="ECO:0000256" key="3">
    <source>
        <dbReference type="ARBA" id="ARBA00023163"/>
    </source>
</evidence>
<dbReference type="AlphaFoldDB" id="A0A1D1Y4Y9"/>
<evidence type="ECO:0000256" key="2">
    <source>
        <dbReference type="ARBA" id="ARBA00023117"/>
    </source>
</evidence>
<dbReference type="InterPro" id="IPR036427">
    <property type="entry name" value="Bromodomain-like_sf"/>
</dbReference>
<dbReference type="InterPro" id="IPR001487">
    <property type="entry name" value="Bromodomain"/>
</dbReference>
<feature type="compositionally biased region" description="Polar residues" evidence="5">
    <location>
        <begin position="161"/>
        <end position="171"/>
    </location>
</feature>
<feature type="domain" description="NET" evidence="7">
    <location>
        <begin position="372"/>
        <end position="453"/>
    </location>
</feature>
<evidence type="ECO:0000256" key="4">
    <source>
        <dbReference type="PROSITE-ProRule" id="PRU00035"/>
    </source>
</evidence>
<dbReference type="EMBL" id="GDJX01018234">
    <property type="protein sequence ID" value="JAT49702.1"/>
    <property type="molecule type" value="Transcribed_RNA"/>
</dbReference>
<sequence length="483" mass="54517">HNTVIRRSRGPREGKEEKQKERSKEDTQGSERRGERVLRFNSASPRLLPLRTPVSSLACRKSTPPMLREVVDASKPLEDDAATGTAPRAPPPLLSNGYPSAAPLTTSVDWPGEEGVGEGGGGAVPAGRSDGADKFRSRVDEVVSRVDELEQRVNEVAQFYSSRKQPNNASGNRGCGGGASSVAKEKEREKPVIPSLKKPADMLRKDVVCTKRMQELMRQFGTILRQISQHKWAWPFMQPVDVKGLGLHDYYEIIKKPMDFDTIRSQMEVKDGTGYKNVREIYADVRLVFTNAMTYNDERNDIHQMAKTLLDRFEEKWLQLLPKVIEEETRQKEEEAKVQAEMQMAQEAAVAKIARDTDSELNELSLHLEELREMVLLRCRKMSTEEKRKLGAGLSRLSPEDLNRALEIIAQSNPNFQATAEEVDLDMDALSESTLWRLKFFVKEALEVQAKGSTRSQDNTKRKREICDALAKTAKKRIKKLPS</sequence>
<dbReference type="PROSITE" id="PS50014">
    <property type="entry name" value="BROMODOMAIN_2"/>
    <property type="match status" value="1"/>
</dbReference>
<feature type="region of interest" description="Disordered" evidence="5">
    <location>
        <begin position="161"/>
        <end position="191"/>
    </location>
</feature>
<organism evidence="8">
    <name type="scientific">Anthurium amnicola</name>
    <dbReference type="NCBI Taxonomy" id="1678845"/>
    <lineage>
        <taxon>Eukaryota</taxon>
        <taxon>Viridiplantae</taxon>
        <taxon>Streptophyta</taxon>
        <taxon>Embryophyta</taxon>
        <taxon>Tracheophyta</taxon>
        <taxon>Spermatophyta</taxon>
        <taxon>Magnoliopsida</taxon>
        <taxon>Liliopsida</taxon>
        <taxon>Araceae</taxon>
        <taxon>Pothoideae</taxon>
        <taxon>Potheae</taxon>
        <taxon>Anthurium</taxon>
    </lineage>
</organism>
<evidence type="ECO:0000259" key="7">
    <source>
        <dbReference type="PROSITE" id="PS51525"/>
    </source>
</evidence>
<dbReference type="SMART" id="SM00297">
    <property type="entry name" value="BROMO"/>
    <property type="match status" value="1"/>
</dbReference>
<proteinExistence type="predicted"/>
<dbReference type="SUPFAM" id="SSF47370">
    <property type="entry name" value="Bromodomain"/>
    <property type="match status" value="1"/>
</dbReference>
<dbReference type="PANTHER" id="PTHR45926">
    <property type="entry name" value="OSJNBA0053K19.4 PROTEIN"/>
    <property type="match status" value="1"/>
</dbReference>
<dbReference type="InterPro" id="IPR038336">
    <property type="entry name" value="NET_sf"/>
</dbReference>
<feature type="region of interest" description="Disordered" evidence="5">
    <location>
        <begin position="59"/>
        <end position="96"/>
    </location>
</feature>
<feature type="region of interest" description="Disordered" evidence="5">
    <location>
        <begin position="112"/>
        <end position="132"/>
    </location>
</feature>
<gene>
    <name evidence="8" type="primary">GTE1_1</name>
    <name evidence="8" type="ORF">g.58891</name>
</gene>
<evidence type="ECO:0000256" key="5">
    <source>
        <dbReference type="SAM" id="MobiDB-lite"/>
    </source>
</evidence>
<feature type="domain" description="Bromo" evidence="6">
    <location>
        <begin position="228"/>
        <end position="303"/>
    </location>
</feature>
<evidence type="ECO:0000256" key="1">
    <source>
        <dbReference type="ARBA" id="ARBA00023015"/>
    </source>
</evidence>
<accession>A0A1D1Y4Y9</accession>
<keyword evidence="1" id="KW-0805">Transcription regulation</keyword>
<evidence type="ECO:0000313" key="8">
    <source>
        <dbReference type="EMBL" id="JAT49702.1"/>
    </source>
</evidence>
<feature type="compositionally biased region" description="Basic and acidic residues" evidence="5">
    <location>
        <begin position="69"/>
        <end position="78"/>
    </location>
</feature>
<dbReference type="Pfam" id="PF00439">
    <property type="entry name" value="Bromodomain"/>
    <property type="match status" value="1"/>
</dbReference>
<feature type="non-terminal residue" evidence="8">
    <location>
        <position position="1"/>
    </location>
</feature>
<dbReference type="Pfam" id="PF17035">
    <property type="entry name" value="BET"/>
    <property type="match status" value="1"/>
</dbReference>
<dbReference type="PROSITE" id="PS51525">
    <property type="entry name" value="NET"/>
    <property type="match status" value="1"/>
</dbReference>
<evidence type="ECO:0000259" key="6">
    <source>
        <dbReference type="PROSITE" id="PS50014"/>
    </source>
</evidence>
<dbReference type="Gene3D" id="1.20.920.10">
    <property type="entry name" value="Bromodomain-like"/>
    <property type="match status" value="1"/>
</dbReference>
<feature type="region of interest" description="Disordered" evidence="5">
    <location>
        <begin position="1"/>
        <end position="44"/>
    </location>
</feature>
<name>A0A1D1Y4Y9_9ARAE</name>
<dbReference type="InterPro" id="IPR027353">
    <property type="entry name" value="NET_dom"/>
</dbReference>
<dbReference type="PRINTS" id="PR00503">
    <property type="entry name" value="BROMODOMAIN"/>
</dbReference>
<reference evidence="8" key="1">
    <citation type="submission" date="2015-07" db="EMBL/GenBank/DDBJ databases">
        <title>Transcriptome Assembly of Anthurium amnicola.</title>
        <authorList>
            <person name="Suzuki J."/>
        </authorList>
    </citation>
    <scope>NUCLEOTIDE SEQUENCE</scope>
</reference>
<keyword evidence="3" id="KW-0804">Transcription</keyword>
<protein>
    <submittedName>
        <fullName evidence="8">Transcription factor GTE1</fullName>
    </submittedName>
</protein>
<feature type="compositionally biased region" description="Basic and acidic residues" evidence="5">
    <location>
        <begin position="10"/>
        <end position="38"/>
    </location>
</feature>
<dbReference type="Gene3D" id="1.20.1270.220">
    <property type="match status" value="1"/>
</dbReference>
<keyword evidence="2 4" id="KW-0103">Bromodomain</keyword>